<accession>A0AAJ0DLX2</accession>
<proteinExistence type="predicted"/>
<keyword evidence="2" id="KW-1185">Reference proteome</keyword>
<protein>
    <submittedName>
        <fullName evidence="1">Uncharacterized protein</fullName>
    </submittedName>
</protein>
<reference evidence="1" key="1">
    <citation type="submission" date="2016-11" db="EMBL/GenBank/DDBJ databases">
        <title>The genome sequence of Colletotrichum cuscutae.</title>
        <authorList>
            <person name="Baroncelli R."/>
        </authorList>
    </citation>
    <scope>NUCLEOTIDE SEQUENCE</scope>
    <source>
        <strain evidence="1">IMI 304802</strain>
    </source>
</reference>
<evidence type="ECO:0000313" key="1">
    <source>
        <dbReference type="EMBL" id="KAK1492120.1"/>
    </source>
</evidence>
<dbReference type="Proteomes" id="UP001239213">
    <property type="component" value="Unassembled WGS sequence"/>
</dbReference>
<dbReference type="EMBL" id="MPDP01000031">
    <property type="protein sequence ID" value="KAK1492120.1"/>
    <property type="molecule type" value="Genomic_DNA"/>
</dbReference>
<comment type="caution">
    <text evidence="1">The sequence shown here is derived from an EMBL/GenBank/DDBJ whole genome shotgun (WGS) entry which is preliminary data.</text>
</comment>
<sequence>MTFATSKERDEHSYRYHKKWSKENNIPDPRRRCQVCRTKLSKASYIKRHLKRSPGCNAILGGLPTKDQTLIRSDSEND</sequence>
<name>A0AAJ0DLX2_9PEZI</name>
<organism evidence="1 2">
    <name type="scientific">Colletotrichum cuscutae</name>
    <dbReference type="NCBI Taxonomy" id="1209917"/>
    <lineage>
        <taxon>Eukaryota</taxon>
        <taxon>Fungi</taxon>
        <taxon>Dikarya</taxon>
        <taxon>Ascomycota</taxon>
        <taxon>Pezizomycotina</taxon>
        <taxon>Sordariomycetes</taxon>
        <taxon>Hypocreomycetidae</taxon>
        <taxon>Glomerellales</taxon>
        <taxon>Glomerellaceae</taxon>
        <taxon>Colletotrichum</taxon>
        <taxon>Colletotrichum acutatum species complex</taxon>
    </lineage>
</organism>
<evidence type="ECO:0000313" key="2">
    <source>
        <dbReference type="Proteomes" id="UP001239213"/>
    </source>
</evidence>
<gene>
    <name evidence="1" type="ORF">CCUS01_14081</name>
</gene>
<dbReference type="AlphaFoldDB" id="A0AAJ0DLX2"/>